<protein>
    <submittedName>
        <fullName evidence="2">Putative secreted protein</fullName>
    </submittedName>
</protein>
<dbReference type="STRING" id="927083.DB32_000810"/>
<proteinExistence type="predicted"/>
<dbReference type="EMBL" id="CP011125">
    <property type="protein sequence ID" value="AKF03661.1"/>
    <property type="molecule type" value="Genomic_DNA"/>
</dbReference>
<evidence type="ECO:0000313" key="3">
    <source>
        <dbReference type="Proteomes" id="UP000034883"/>
    </source>
</evidence>
<sequence length="460" mass="48867">MIAQWCCLVIALAGCADDPDASTDDAGATTTRDAWVADDVDAQTIDEDAGAVESDSGATEEDASMPEPDAGPPPPICPAVDCAGVSGTTTAGRLVALDECGFGLRLERPLAEGEALADALLTRLGAARRRDLAHVLGNLNRQGRAGLSSATSSRLSGLGARGFRWETGDENVDYWYPQGITGSHDAGLTGRTLLLVSWYHKTDARPTKGARLSLVDISDLSRPRYRHLLLVDPVMTASGANFEPAEYDGGGALHAGGITWIGDRIYVADTSRGLRVYDLSRMFAPTNTDDNERIGISGTRSDAHGYAYAVPRVARYVRAGSTCSARFSFVARGDVGGTPALITGEYDADTVNGRVIAWPLDRARALLDDEGSGTAYSLAAAIAGRTRVQGALRTGDVWYLSSSSQDGSDGRLYIAREGRTSTSVNWIRGAEDLYLDASDRLWTAGEHPGQRDVVSIPRPR</sequence>
<accession>A0A0F6VZM1</accession>
<name>A0A0F6VZM1_9BACT</name>
<dbReference type="Proteomes" id="UP000034883">
    <property type="component" value="Chromosome"/>
</dbReference>
<feature type="compositionally biased region" description="Low complexity" evidence="1">
    <location>
        <begin position="24"/>
        <end position="34"/>
    </location>
</feature>
<keyword evidence="3" id="KW-1185">Reference proteome</keyword>
<organism evidence="2 3">
    <name type="scientific">Sandaracinus amylolyticus</name>
    <dbReference type="NCBI Taxonomy" id="927083"/>
    <lineage>
        <taxon>Bacteria</taxon>
        <taxon>Pseudomonadati</taxon>
        <taxon>Myxococcota</taxon>
        <taxon>Polyangia</taxon>
        <taxon>Polyangiales</taxon>
        <taxon>Sandaracinaceae</taxon>
        <taxon>Sandaracinus</taxon>
    </lineage>
</organism>
<evidence type="ECO:0000256" key="1">
    <source>
        <dbReference type="SAM" id="MobiDB-lite"/>
    </source>
</evidence>
<feature type="compositionally biased region" description="Acidic residues" evidence="1">
    <location>
        <begin position="36"/>
        <end position="50"/>
    </location>
</feature>
<reference evidence="2 3" key="1">
    <citation type="submission" date="2015-03" db="EMBL/GenBank/DDBJ databases">
        <title>Genome assembly of Sandaracinus amylolyticus DSM 53668.</title>
        <authorList>
            <person name="Sharma G."/>
            <person name="Subramanian S."/>
        </authorList>
    </citation>
    <scope>NUCLEOTIDE SEQUENCE [LARGE SCALE GENOMIC DNA]</scope>
    <source>
        <strain evidence="2 3">DSM 53668</strain>
    </source>
</reference>
<dbReference type="KEGG" id="samy:DB32_000810"/>
<dbReference type="AlphaFoldDB" id="A0A0F6VZM1"/>
<gene>
    <name evidence="2" type="ORF">DB32_000810</name>
</gene>
<feature type="region of interest" description="Disordered" evidence="1">
    <location>
        <begin position="19"/>
        <end position="77"/>
    </location>
</feature>
<evidence type="ECO:0000313" key="2">
    <source>
        <dbReference type="EMBL" id="AKF03661.1"/>
    </source>
</evidence>